<protein>
    <recommendedName>
        <fullName evidence="2">Pyridoxal phosphate homeostasis protein</fullName>
        <shortName evidence="2">PLP homeostasis protein</shortName>
    </recommendedName>
</protein>
<dbReference type="EMBL" id="VULT01000015">
    <property type="protein sequence ID" value="MSS18076.1"/>
    <property type="molecule type" value="Genomic_DNA"/>
</dbReference>
<comment type="function">
    <text evidence="2">Pyridoxal 5'-phosphate (PLP)-binding protein, which is involved in PLP homeostasis.</text>
</comment>
<dbReference type="AlphaFoldDB" id="A0A6L5XF34"/>
<dbReference type="PIRSF" id="PIRSF004848">
    <property type="entry name" value="YBL036c_PLPDEIII"/>
    <property type="match status" value="1"/>
</dbReference>
<proteinExistence type="inferred from homology"/>
<dbReference type="PROSITE" id="PS01211">
    <property type="entry name" value="UPF0001"/>
    <property type="match status" value="1"/>
</dbReference>
<dbReference type="HAMAP" id="MF_02087">
    <property type="entry name" value="PLP_homeostasis"/>
    <property type="match status" value="1"/>
</dbReference>
<evidence type="ECO:0000256" key="2">
    <source>
        <dbReference type="HAMAP-Rule" id="MF_02087"/>
    </source>
</evidence>
<dbReference type="PANTHER" id="PTHR10146">
    <property type="entry name" value="PROLINE SYNTHETASE CO-TRANSCRIBED BACTERIAL HOMOLOG PROTEIN"/>
    <property type="match status" value="1"/>
</dbReference>
<feature type="domain" description="Alanine racemase N-terminal" evidence="5">
    <location>
        <begin position="3"/>
        <end position="218"/>
    </location>
</feature>
<evidence type="ECO:0000256" key="4">
    <source>
        <dbReference type="RuleBase" id="RU004514"/>
    </source>
</evidence>
<evidence type="ECO:0000259" key="5">
    <source>
        <dbReference type="Pfam" id="PF01168"/>
    </source>
</evidence>
<evidence type="ECO:0000256" key="1">
    <source>
        <dbReference type="ARBA" id="ARBA00022898"/>
    </source>
</evidence>
<dbReference type="PANTHER" id="PTHR10146:SF14">
    <property type="entry name" value="PYRIDOXAL PHOSPHATE HOMEOSTASIS PROTEIN"/>
    <property type="match status" value="1"/>
</dbReference>
<sequence length="221" mass="24945">MSIGENISKITSQLPEGVKLVAVSKYHPVEKLQEAYDAGQRLFGENHAQEMVKKHPQLPPDIEWHMIGHLQTNKVRMIMPVVTLIESIDSVKLLKTVEKEAARIGRSVDVLLQLHVAQEETKSGFSIEELLNAATQGQLEGYDHVRITGVMAMATNTPDVKQVAHEFGMVRHTYDLLKKEFFTYPEFKDVSMGMSHDWKIAVDQGSTMVRIGTDIFGPREY</sequence>
<dbReference type="RefSeq" id="WP_154328743.1">
    <property type="nucleotide sequence ID" value="NZ_CP045696.1"/>
</dbReference>
<comment type="similarity">
    <text evidence="2 4">Belongs to the pyridoxal phosphate-binding protein YggS/PROSC family.</text>
</comment>
<dbReference type="InterPro" id="IPR001608">
    <property type="entry name" value="Ala_racemase_N"/>
</dbReference>
<comment type="cofactor">
    <cofactor evidence="3">
        <name>pyridoxal 5'-phosphate</name>
        <dbReference type="ChEBI" id="CHEBI:597326"/>
    </cofactor>
</comment>
<dbReference type="Pfam" id="PF01168">
    <property type="entry name" value="Ala_racemase_N"/>
    <property type="match status" value="1"/>
</dbReference>
<organism evidence="6 7">
    <name type="scientific">Sodaliphilus pleomorphus</name>
    <dbReference type="NCBI Taxonomy" id="2606626"/>
    <lineage>
        <taxon>Bacteria</taxon>
        <taxon>Pseudomonadati</taxon>
        <taxon>Bacteroidota</taxon>
        <taxon>Bacteroidia</taxon>
        <taxon>Bacteroidales</taxon>
        <taxon>Muribaculaceae</taxon>
        <taxon>Sodaliphilus</taxon>
    </lineage>
</organism>
<reference evidence="6 7" key="1">
    <citation type="submission" date="2019-08" db="EMBL/GenBank/DDBJ databases">
        <title>In-depth cultivation of the pig gut microbiome towards novel bacterial diversity and tailored functional studies.</title>
        <authorList>
            <person name="Wylensek D."/>
            <person name="Hitch T.C.A."/>
            <person name="Clavel T."/>
        </authorList>
    </citation>
    <scope>NUCLEOTIDE SEQUENCE [LARGE SCALE GENOMIC DNA]</scope>
    <source>
        <strain evidence="6 7">Oil-RF-744-WCA-WT-10</strain>
    </source>
</reference>
<comment type="caution">
    <text evidence="6">The sequence shown here is derived from an EMBL/GenBank/DDBJ whole genome shotgun (WGS) entry which is preliminary data.</text>
</comment>
<keyword evidence="7" id="KW-1185">Reference proteome</keyword>
<dbReference type="Proteomes" id="UP000483362">
    <property type="component" value="Unassembled WGS sequence"/>
</dbReference>
<dbReference type="SUPFAM" id="SSF51419">
    <property type="entry name" value="PLP-binding barrel"/>
    <property type="match status" value="1"/>
</dbReference>
<keyword evidence="1 2" id="KW-0663">Pyridoxal phosphate</keyword>
<name>A0A6L5XF34_9BACT</name>
<dbReference type="InterPro" id="IPR011078">
    <property type="entry name" value="PyrdxlP_homeostasis"/>
</dbReference>
<dbReference type="CDD" id="cd00635">
    <property type="entry name" value="PLPDE_III_YBL036c_like"/>
    <property type="match status" value="1"/>
</dbReference>
<dbReference type="GO" id="GO:0030170">
    <property type="term" value="F:pyridoxal phosphate binding"/>
    <property type="evidence" value="ECO:0007669"/>
    <property type="project" value="UniProtKB-UniRule"/>
</dbReference>
<evidence type="ECO:0000313" key="6">
    <source>
        <dbReference type="EMBL" id="MSS18076.1"/>
    </source>
</evidence>
<evidence type="ECO:0000313" key="7">
    <source>
        <dbReference type="Proteomes" id="UP000483362"/>
    </source>
</evidence>
<dbReference type="InterPro" id="IPR029066">
    <property type="entry name" value="PLP-binding_barrel"/>
</dbReference>
<dbReference type="NCBIfam" id="TIGR00044">
    <property type="entry name" value="YggS family pyridoxal phosphate-dependent enzyme"/>
    <property type="match status" value="1"/>
</dbReference>
<dbReference type="Gene3D" id="3.20.20.10">
    <property type="entry name" value="Alanine racemase"/>
    <property type="match status" value="1"/>
</dbReference>
<dbReference type="FunFam" id="3.20.20.10:FF:000018">
    <property type="entry name" value="Pyridoxal phosphate homeostasis protein"/>
    <property type="match status" value="1"/>
</dbReference>
<feature type="modified residue" description="N6-(pyridoxal phosphate)lysine" evidence="2 3">
    <location>
        <position position="25"/>
    </location>
</feature>
<accession>A0A6L5XF34</accession>
<evidence type="ECO:0000256" key="3">
    <source>
        <dbReference type="PIRSR" id="PIRSR004848-1"/>
    </source>
</evidence>
<gene>
    <name evidence="6" type="ORF">FYJ29_09960</name>
</gene>